<organism evidence="2 3">
    <name type="scientific">Enterococcus camelliae</name>
    <dbReference type="NCBI Taxonomy" id="453959"/>
    <lineage>
        <taxon>Bacteria</taxon>
        <taxon>Bacillati</taxon>
        <taxon>Bacillota</taxon>
        <taxon>Bacilli</taxon>
        <taxon>Lactobacillales</taxon>
        <taxon>Enterococcaceae</taxon>
        <taxon>Enterococcus</taxon>
    </lineage>
</organism>
<evidence type="ECO:0000313" key="2">
    <source>
        <dbReference type="EMBL" id="MFD2727922.1"/>
    </source>
</evidence>
<dbReference type="EMBL" id="JBHUMO010000002">
    <property type="protein sequence ID" value="MFD2727922.1"/>
    <property type="molecule type" value="Genomic_DNA"/>
</dbReference>
<dbReference type="Pfam" id="PF01116">
    <property type="entry name" value="F_bP_aldolase"/>
    <property type="match status" value="1"/>
</dbReference>
<name>A0ABW5TFX9_9ENTE</name>
<evidence type="ECO:0000256" key="1">
    <source>
        <dbReference type="ARBA" id="ARBA00001947"/>
    </source>
</evidence>
<evidence type="ECO:0000313" key="3">
    <source>
        <dbReference type="Proteomes" id="UP001597427"/>
    </source>
</evidence>
<comment type="cofactor">
    <cofactor evidence="1">
        <name>Zn(2+)</name>
        <dbReference type="ChEBI" id="CHEBI:29105"/>
    </cofactor>
</comment>
<comment type="caution">
    <text evidence="2">The sequence shown here is derived from an EMBL/GenBank/DDBJ whole genome shotgun (WGS) entry which is preliminary data.</text>
</comment>
<dbReference type="PROSITE" id="PS00602">
    <property type="entry name" value="ALDOLASE_CLASS_II_1"/>
    <property type="match status" value="1"/>
</dbReference>
<reference evidence="3" key="1">
    <citation type="journal article" date="2019" name="Int. J. Syst. Evol. Microbiol.">
        <title>The Global Catalogue of Microorganisms (GCM) 10K type strain sequencing project: providing services to taxonomists for standard genome sequencing and annotation.</title>
        <authorList>
            <consortium name="The Broad Institute Genomics Platform"/>
            <consortium name="The Broad Institute Genome Sequencing Center for Infectious Disease"/>
            <person name="Wu L."/>
            <person name="Ma J."/>
        </authorList>
    </citation>
    <scope>NUCLEOTIDE SEQUENCE [LARGE SCALE GENOMIC DNA]</scope>
    <source>
        <strain evidence="3">TISTR 932</strain>
    </source>
</reference>
<dbReference type="PANTHER" id="PTHR30304:SF0">
    <property type="entry name" value="D-TAGATOSE-1,6-BISPHOSPHATE ALDOLASE SUBUNIT GATY-RELATED"/>
    <property type="match status" value="1"/>
</dbReference>
<dbReference type="Proteomes" id="UP001597427">
    <property type="component" value="Unassembled WGS sequence"/>
</dbReference>
<accession>A0ABW5TFX9</accession>
<dbReference type="InterPro" id="IPR000771">
    <property type="entry name" value="FBA_II"/>
</dbReference>
<dbReference type="InterPro" id="IPR013785">
    <property type="entry name" value="Aldolase_TIM"/>
</dbReference>
<dbReference type="CDD" id="cd00947">
    <property type="entry name" value="TBP_aldolase_IIB"/>
    <property type="match status" value="1"/>
</dbReference>
<gene>
    <name evidence="2" type="ORF">ACFSR0_00495</name>
</gene>
<dbReference type="RefSeq" id="WP_379978828.1">
    <property type="nucleotide sequence ID" value="NZ_JBHUMO010000002.1"/>
</dbReference>
<dbReference type="Gene3D" id="3.20.20.70">
    <property type="entry name" value="Aldolase class I"/>
    <property type="match status" value="1"/>
</dbReference>
<protein>
    <submittedName>
        <fullName evidence="2">Ketose-bisphosphate aldolase</fullName>
    </submittedName>
</protein>
<dbReference type="PIRSF" id="PIRSF001359">
    <property type="entry name" value="F_bP_aldolase_II"/>
    <property type="match status" value="1"/>
</dbReference>
<proteinExistence type="predicted"/>
<dbReference type="PANTHER" id="PTHR30304">
    <property type="entry name" value="D-TAGATOSE-1,6-BISPHOSPHATE ALDOLASE"/>
    <property type="match status" value="1"/>
</dbReference>
<dbReference type="NCBIfam" id="TIGR00167">
    <property type="entry name" value="cbbA"/>
    <property type="match status" value="1"/>
</dbReference>
<keyword evidence="3" id="KW-1185">Reference proteome</keyword>
<dbReference type="SUPFAM" id="SSF51569">
    <property type="entry name" value="Aldolase"/>
    <property type="match status" value="1"/>
</dbReference>
<dbReference type="InterPro" id="IPR050246">
    <property type="entry name" value="Class_II_FBP_aldolase"/>
</dbReference>
<sequence>MYENLNGMLKKARAEKYAIPAIDITENHMIRTILDTAEAEGSPIILMALESDLVGKGMDYITSVVKGVSSRYRVPIALHLDHATDFELIKRAIQNGFSSVMYDGSVLPFEENVANTKKVVEYAHQYNVSVEAELGHVAGKELGGNEDEAEIQLTSPEEVKKFVELTNVDCLAVSIGTAHGIYESLPDLDIQRLEEINAISKVPLVLHGGSGTPEDQLQEAFKHGIAKINLFADLRIANRKGYEEALKENERIDCLPADLHRSISKVLGEAVKHKMHMTGSNAKY</sequence>